<dbReference type="OrthoDB" id="9809977at2"/>
<evidence type="ECO:0000313" key="4">
    <source>
        <dbReference type="Proteomes" id="UP000057181"/>
    </source>
</evidence>
<dbReference type="NCBIfam" id="NF038065">
    <property type="entry name" value="Pr6Pr"/>
    <property type="match status" value="1"/>
</dbReference>
<evidence type="ECO:0008006" key="6">
    <source>
        <dbReference type="Google" id="ProtNLM"/>
    </source>
</evidence>
<dbReference type="EMBL" id="CP013254">
    <property type="protein sequence ID" value="ALU38733.1"/>
    <property type="molecule type" value="Genomic_DNA"/>
</dbReference>
<feature type="transmembrane region" description="Helical" evidence="1">
    <location>
        <begin position="108"/>
        <end position="126"/>
    </location>
</feature>
<keyword evidence="1" id="KW-0812">Transmembrane</keyword>
<feature type="transmembrane region" description="Helical" evidence="1">
    <location>
        <begin position="75"/>
        <end position="96"/>
    </location>
</feature>
<dbReference type="STRING" id="446860.AS188_02075"/>
<gene>
    <name evidence="2" type="ORF">AS188_02075</name>
    <name evidence="3" type="ORF">KFL01_15570</name>
</gene>
<dbReference type="InterPro" id="IPR049713">
    <property type="entry name" value="Pr6Pr-like"/>
</dbReference>
<dbReference type="Proteomes" id="UP000321155">
    <property type="component" value="Unassembled WGS sequence"/>
</dbReference>
<evidence type="ECO:0000313" key="3">
    <source>
        <dbReference type="EMBL" id="GEO92251.1"/>
    </source>
</evidence>
<feature type="transmembrane region" description="Helical" evidence="1">
    <location>
        <begin position="133"/>
        <end position="154"/>
    </location>
</feature>
<dbReference type="EMBL" id="BJZR01000036">
    <property type="protein sequence ID" value="GEO92251.1"/>
    <property type="molecule type" value="Genomic_DNA"/>
</dbReference>
<dbReference type="RefSeq" id="WP_058857447.1">
    <property type="nucleotide sequence ID" value="NZ_BJZR01000036.1"/>
</dbReference>
<accession>A0A0U2NWY5</accession>
<dbReference type="Proteomes" id="UP000057181">
    <property type="component" value="Chromosome"/>
</dbReference>
<dbReference type="KEGG" id="kfv:AS188_02075"/>
<organism evidence="2 4">
    <name type="scientific">Kocuria flava</name>
    <dbReference type="NCBI Taxonomy" id="446860"/>
    <lineage>
        <taxon>Bacteria</taxon>
        <taxon>Bacillati</taxon>
        <taxon>Actinomycetota</taxon>
        <taxon>Actinomycetes</taxon>
        <taxon>Micrococcales</taxon>
        <taxon>Micrococcaceae</taxon>
        <taxon>Kocuria</taxon>
    </lineage>
</organism>
<reference evidence="2 4" key="1">
    <citation type="submission" date="2015-11" db="EMBL/GenBank/DDBJ databases">
        <title>Complete Genome Sequence of Kocuria flava strain HO-9041.</title>
        <authorList>
            <person name="Zhou M."/>
            <person name="Dai J."/>
        </authorList>
    </citation>
    <scope>NUCLEOTIDE SEQUENCE [LARGE SCALE GENOMIC DNA]</scope>
    <source>
        <strain evidence="2 4">HO-9041</strain>
    </source>
</reference>
<evidence type="ECO:0000313" key="2">
    <source>
        <dbReference type="EMBL" id="ALU38733.1"/>
    </source>
</evidence>
<protein>
    <recommendedName>
        <fullName evidence="6">Integral membrane regulator</fullName>
    </recommendedName>
</protein>
<keyword evidence="1" id="KW-0472">Membrane</keyword>
<keyword evidence="1" id="KW-1133">Transmembrane helix</keyword>
<name>A0A0U2NWY5_9MICC</name>
<feature type="transmembrane region" description="Helical" evidence="1">
    <location>
        <begin position="42"/>
        <end position="63"/>
    </location>
</feature>
<dbReference type="AlphaFoldDB" id="A0A0U2NWY5"/>
<keyword evidence="5" id="KW-1185">Reference proteome</keyword>
<evidence type="ECO:0000313" key="5">
    <source>
        <dbReference type="Proteomes" id="UP000321155"/>
    </source>
</evidence>
<evidence type="ECO:0000256" key="1">
    <source>
        <dbReference type="SAM" id="Phobius"/>
    </source>
</evidence>
<feature type="transmembrane region" description="Helical" evidence="1">
    <location>
        <begin position="174"/>
        <end position="199"/>
    </location>
</feature>
<reference evidence="3 5" key="2">
    <citation type="submission" date="2019-07" db="EMBL/GenBank/DDBJ databases">
        <title>Whole genome shotgun sequence of Kocuria flava NBRC 107626.</title>
        <authorList>
            <person name="Hosoyama A."/>
            <person name="Uohara A."/>
            <person name="Ohji S."/>
            <person name="Ichikawa N."/>
        </authorList>
    </citation>
    <scope>NUCLEOTIDE SEQUENCE [LARGE SCALE GENOMIC DNA]</scope>
    <source>
        <strain evidence="3 5">NBRC 107626</strain>
    </source>
</reference>
<proteinExistence type="predicted"/>
<sequence length="218" mass="23427">MRVAVPLLRVAALTVAVAALVARSRCAVVTGTCLGTNLFSYFTIHSTVLLVLALVLALVHHALRGGEPPWLTGLRALATTYVVVSGIVFTVMLLNAELFGHLFLVPRSSQVLHFVLPVYALLDFLVGPGRHRLRLSTAWAAMVYPVLWSLYTLARGRLVGWYPYFFLDPDRVGGYTAVGVYALGVSALIVVVAVGVTAATRLPAPAPGRGLLSRARRP</sequence>